<keyword evidence="2" id="KW-1185">Reference proteome</keyword>
<evidence type="ECO:0000313" key="1">
    <source>
        <dbReference type="EMBL" id="NII06969.1"/>
    </source>
</evidence>
<accession>A0A7X5UAX2</accession>
<dbReference type="EMBL" id="JAARLZ010000005">
    <property type="protein sequence ID" value="NII06969.1"/>
    <property type="molecule type" value="Genomic_DNA"/>
</dbReference>
<keyword evidence="1" id="KW-0808">Transferase</keyword>
<dbReference type="RefSeq" id="WP_166948412.1">
    <property type="nucleotide sequence ID" value="NZ_JAARLZ010000005.1"/>
</dbReference>
<evidence type="ECO:0000313" key="2">
    <source>
        <dbReference type="Proteomes" id="UP000490980"/>
    </source>
</evidence>
<gene>
    <name evidence="1" type="ORF">HBF25_11275</name>
</gene>
<name>A0A7X5UAX2_9GAMM</name>
<dbReference type="SUPFAM" id="SSF55729">
    <property type="entry name" value="Acyl-CoA N-acyltransferases (Nat)"/>
    <property type="match status" value="1"/>
</dbReference>
<dbReference type="Proteomes" id="UP000490980">
    <property type="component" value="Unassembled WGS sequence"/>
</dbReference>
<organism evidence="1 2">
    <name type="scientific">Luteibacter anthropi</name>
    <dbReference type="NCBI Taxonomy" id="564369"/>
    <lineage>
        <taxon>Bacteria</taxon>
        <taxon>Pseudomonadati</taxon>
        <taxon>Pseudomonadota</taxon>
        <taxon>Gammaproteobacteria</taxon>
        <taxon>Lysobacterales</taxon>
        <taxon>Rhodanobacteraceae</taxon>
        <taxon>Luteibacter</taxon>
    </lineage>
</organism>
<sequence>MNGIRFLDGLADIAPADWDALVPDGNPFVSHAFLAGLETTGCLREAYGWRPRHIALFEDGRLLAAAPTYLKGNSHGEFVFDWSWAAAWERAGGDYYPKLLVASPYSPVPGPRLLVRDGEDAPALRRRLVEALVEETDRLGLSSVHANFLADDDLPAFDERWLVRADYQFHWHNRGYGDFDDFLAALNSKKRKNIRQERGYAHAAGLTLEMRGGDTLSDAQWRQIHALYELTFDMKGNHPALTARFFHHLGASLGPAVQVAMARDGEDIVAMALFIRSRDVLYGRYWGASVEVSGLHFELCYYRGIDYAIREGITRFEPGAQGEHKLARGFLPSVTHSRHYIAHDGFRRAVAEALVQEAGHRDAYRDELMTHSPYADR</sequence>
<dbReference type="Pfam" id="PF04339">
    <property type="entry name" value="FemAB_like"/>
    <property type="match status" value="1"/>
</dbReference>
<protein>
    <submittedName>
        <fullName evidence="1">N-acetyltransferase</fullName>
    </submittedName>
</protein>
<dbReference type="AlphaFoldDB" id="A0A7X5UAX2"/>
<comment type="caution">
    <text evidence="1">The sequence shown here is derived from an EMBL/GenBank/DDBJ whole genome shotgun (WGS) entry which is preliminary data.</text>
</comment>
<reference evidence="1 2" key="1">
    <citation type="submission" date="2020-03" db="EMBL/GenBank/DDBJ databases">
        <authorList>
            <person name="Lai Q."/>
        </authorList>
    </citation>
    <scope>NUCLEOTIDE SEQUENCE [LARGE SCALE GENOMIC DNA]</scope>
    <source>
        <strain evidence="1 2">CCUG 25036</strain>
    </source>
</reference>
<dbReference type="Gene3D" id="3.40.630.30">
    <property type="match status" value="1"/>
</dbReference>
<dbReference type="InterPro" id="IPR007434">
    <property type="entry name" value="FemAB-like"/>
</dbReference>
<proteinExistence type="predicted"/>
<dbReference type="PANTHER" id="PTHR47017">
    <property type="entry name" value="ACYL-COA"/>
    <property type="match status" value="1"/>
</dbReference>
<dbReference type="GO" id="GO:0016740">
    <property type="term" value="F:transferase activity"/>
    <property type="evidence" value="ECO:0007669"/>
    <property type="project" value="UniProtKB-KW"/>
</dbReference>
<dbReference type="InterPro" id="IPR016181">
    <property type="entry name" value="Acyl_CoA_acyltransferase"/>
</dbReference>
<dbReference type="PANTHER" id="PTHR47017:SF1">
    <property type="entry name" value="ACYL-COA"/>
    <property type="match status" value="1"/>
</dbReference>